<dbReference type="Gene3D" id="3.20.20.70">
    <property type="entry name" value="Aldolase class I"/>
    <property type="match status" value="1"/>
</dbReference>
<dbReference type="GO" id="GO:0005737">
    <property type="term" value="C:cytoplasm"/>
    <property type="evidence" value="ECO:0007669"/>
    <property type="project" value="TreeGrafter"/>
</dbReference>
<dbReference type="PANTHER" id="PTHR32179">
    <property type="entry name" value="NICOTINATE-NUCLEOTIDE PYROPHOSPHORYLASE [CARBOXYLATING]"/>
    <property type="match status" value="1"/>
</dbReference>
<name>A0A193QG48_SODGM</name>
<dbReference type="AlphaFoldDB" id="A0A193QG48"/>
<dbReference type="Pfam" id="PF01729">
    <property type="entry name" value="QRPTase_C"/>
    <property type="match status" value="1"/>
</dbReference>
<dbReference type="PIRSF" id="PIRSF006250">
    <property type="entry name" value="NadC_ModD"/>
    <property type="match status" value="1"/>
</dbReference>
<dbReference type="Gene3D" id="3.90.1170.20">
    <property type="entry name" value="Quinolinate phosphoribosyl transferase, N-terminal domain"/>
    <property type="match status" value="1"/>
</dbReference>
<evidence type="ECO:0000256" key="6">
    <source>
        <dbReference type="ARBA" id="ARBA00022676"/>
    </source>
</evidence>
<evidence type="ECO:0000259" key="11">
    <source>
        <dbReference type="Pfam" id="PF01729"/>
    </source>
</evidence>
<evidence type="ECO:0000313" key="14">
    <source>
        <dbReference type="Proteomes" id="UP000245838"/>
    </source>
</evidence>
<feature type="binding site" evidence="10">
    <location>
        <begin position="272"/>
        <end position="274"/>
    </location>
    <ligand>
        <name>substrate</name>
    </ligand>
</feature>
<dbReference type="Pfam" id="PF02749">
    <property type="entry name" value="QRPTase_N"/>
    <property type="match status" value="1"/>
</dbReference>
<dbReference type="SUPFAM" id="SSF54675">
    <property type="entry name" value="Nicotinate/Quinolinate PRTase N-terminal domain-like"/>
    <property type="match status" value="1"/>
</dbReference>
<comment type="pathway">
    <text evidence="2">Cofactor biosynthesis; NAD(+) biosynthesis; nicotinate D-ribonucleotide from quinolinate: step 1/1.</text>
</comment>
<organism evidence="13 14">
    <name type="scientific">Sodalis glossinidius (strain morsitans)</name>
    <dbReference type="NCBI Taxonomy" id="343509"/>
    <lineage>
        <taxon>Bacteria</taxon>
        <taxon>Pseudomonadati</taxon>
        <taxon>Pseudomonadota</taxon>
        <taxon>Gammaproteobacteria</taxon>
        <taxon>Enterobacterales</taxon>
        <taxon>Bruguierivoracaceae</taxon>
        <taxon>Sodalis</taxon>
    </lineage>
</organism>
<keyword evidence="5" id="KW-0662">Pyridine nucleotide biosynthesis</keyword>
<dbReference type="SUPFAM" id="SSF51690">
    <property type="entry name" value="Nicotinate/Quinolinate PRTase C-terminal domain-like"/>
    <property type="match status" value="1"/>
</dbReference>
<feature type="domain" description="Quinolinate phosphoribosyl transferase C-terminal" evidence="11">
    <location>
        <begin position="144"/>
        <end position="308"/>
    </location>
</feature>
<dbReference type="PANTHER" id="PTHR32179:SF3">
    <property type="entry name" value="NICOTINATE-NUCLEOTIDE PYROPHOSPHORYLASE [CARBOXYLATING]"/>
    <property type="match status" value="1"/>
</dbReference>
<dbReference type="Proteomes" id="UP000245838">
    <property type="component" value="Chromosome sggmmb4_Chromosome"/>
</dbReference>
<evidence type="ECO:0000256" key="9">
    <source>
        <dbReference type="PIRNR" id="PIRNR006250"/>
    </source>
</evidence>
<sequence length="310" mass="33191">MNPRFPLSADTEIFMSTRRYNVERRRAELLARIQQDIPPSVSAALKEDLGGGTDAQADITALLLPVDSQASAVIITRENGVFCGQCWLEEVFNQLGGGVAIEWLVADGDDILANQPLCRLSGPARLLLTGERTTLNFVQTLCGVASEVKRYVAALAGTGTTLLDTRKTVPGLRTALKYAVLCGGGSNHRLGLADAFLIKENHIIAAGSIANAVTNAVALRADVPVEVEVESLDELHQALDAGADIIMLDNFSREDMVQAVAVTRQRAALEVSGNVTLATLRDCALTGVDYISVGALTKHLRALDLSMRFH</sequence>
<keyword evidence="7 9" id="KW-0808">Transferase</keyword>
<dbReference type="InterPro" id="IPR037128">
    <property type="entry name" value="Quinolinate_PRibosylTase_N_sf"/>
</dbReference>
<dbReference type="EC" id="2.4.2.19" evidence="4"/>
<evidence type="ECO:0000259" key="12">
    <source>
        <dbReference type="Pfam" id="PF02749"/>
    </source>
</evidence>
<evidence type="ECO:0000256" key="4">
    <source>
        <dbReference type="ARBA" id="ARBA00011944"/>
    </source>
</evidence>
<dbReference type="UniPathway" id="UPA00253">
    <property type="reaction ID" value="UER00331"/>
</dbReference>
<evidence type="ECO:0000256" key="7">
    <source>
        <dbReference type="ARBA" id="ARBA00022679"/>
    </source>
</evidence>
<evidence type="ECO:0000256" key="8">
    <source>
        <dbReference type="ARBA" id="ARBA00033102"/>
    </source>
</evidence>
<feature type="domain" description="Quinolinate phosphoribosyl transferase N-terminal" evidence="12">
    <location>
        <begin position="58"/>
        <end position="142"/>
    </location>
</feature>
<evidence type="ECO:0000313" key="13">
    <source>
        <dbReference type="EMBL" id="CRL44149.1"/>
    </source>
</evidence>
<dbReference type="InterPro" id="IPR004393">
    <property type="entry name" value="NadC"/>
</dbReference>
<evidence type="ECO:0000256" key="10">
    <source>
        <dbReference type="PIRSR" id="PIRSR006250-1"/>
    </source>
</evidence>
<dbReference type="InterPro" id="IPR036068">
    <property type="entry name" value="Nicotinate_pribotase-like_C"/>
</dbReference>
<dbReference type="GO" id="GO:0009435">
    <property type="term" value="P:NAD+ biosynthetic process"/>
    <property type="evidence" value="ECO:0007669"/>
    <property type="project" value="UniProtKB-UniPathway"/>
</dbReference>
<feature type="binding site" evidence="10">
    <location>
        <begin position="165"/>
        <end position="167"/>
    </location>
    <ligand>
        <name>substrate</name>
    </ligand>
</feature>
<feature type="binding site" evidence="10">
    <location>
        <position position="199"/>
    </location>
    <ligand>
        <name>substrate</name>
    </ligand>
</feature>
<evidence type="ECO:0000256" key="1">
    <source>
        <dbReference type="ARBA" id="ARBA00003237"/>
    </source>
</evidence>
<feature type="binding site" evidence="10">
    <location>
        <begin position="293"/>
        <end position="295"/>
    </location>
    <ligand>
        <name>substrate</name>
    </ligand>
</feature>
<accession>A0A193QG48</accession>
<dbReference type="InterPro" id="IPR027277">
    <property type="entry name" value="NadC/ModD"/>
</dbReference>
<dbReference type="GO" id="GO:0034213">
    <property type="term" value="P:quinolinate catabolic process"/>
    <property type="evidence" value="ECO:0007669"/>
    <property type="project" value="TreeGrafter"/>
</dbReference>
<dbReference type="CDD" id="cd01572">
    <property type="entry name" value="QPRTase"/>
    <property type="match status" value="1"/>
</dbReference>
<gene>
    <name evidence="13" type="primary">nadC</name>
    <name evidence="13" type="ORF">SGGMMB4_01085</name>
</gene>
<dbReference type="InterPro" id="IPR002638">
    <property type="entry name" value="Quinolinate_PRibosylTrfase_C"/>
</dbReference>
<feature type="binding site" evidence="10">
    <location>
        <position position="189"/>
    </location>
    <ligand>
        <name>substrate</name>
    </ligand>
</feature>
<evidence type="ECO:0000256" key="3">
    <source>
        <dbReference type="ARBA" id="ARBA00009400"/>
    </source>
</evidence>
<feature type="binding site" evidence="10">
    <location>
        <position position="228"/>
    </location>
    <ligand>
        <name>substrate</name>
    </ligand>
</feature>
<dbReference type="NCBIfam" id="TIGR00078">
    <property type="entry name" value="nadC"/>
    <property type="match status" value="1"/>
</dbReference>
<comment type="function">
    <text evidence="1">Involved in the catabolism of quinolinic acid (QA).</text>
</comment>
<dbReference type="InterPro" id="IPR013785">
    <property type="entry name" value="Aldolase_TIM"/>
</dbReference>
<dbReference type="GO" id="GO:0004514">
    <property type="term" value="F:nicotinate-nucleotide diphosphorylase (carboxylating) activity"/>
    <property type="evidence" value="ECO:0007669"/>
    <property type="project" value="UniProtKB-EC"/>
</dbReference>
<dbReference type="EMBL" id="LN854557">
    <property type="protein sequence ID" value="CRL44149.1"/>
    <property type="molecule type" value="Genomic_DNA"/>
</dbReference>
<feature type="binding site" evidence="10">
    <location>
        <position position="132"/>
    </location>
    <ligand>
        <name>substrate</name>
    </ligand>
</feature>
<feature type="binding site" evidence="10">
    <location>
        <position position="249"/>
    </location>
    <ligand>
        <name>substrate</name>
    </ligand>
</feature>
<dbReference type="InterPro" id="IPR022412">
    <property type="entry name" value="Quinolinate_PRibosylTrfase_N"/>
</dbReference>
<comment type="similarity">
    <text evidence="3 9">Belongs to the NadC/ModD family.</text>
</comment>
<evidence type="ECO:0000256" key="2">
    <source>
        <dbReference type="ARBA" id="ARBA00004893"/>
    </source>
</evidence>
<protein>
    <recommendedName>
        <fullName evidence="4">nicotinate-nucleotide diphosphorylase (carboxylating)</fullName>
        <ecNumber evidence="4">2.4.2.19</ecNumber>
    </recommendedName>
    <alternativeName>
        <fullName evidence="8">Quinolinate phosphoribosyltransferase [decarboxylating]</fullName>
    </alternativeName>
</protein>
<dbReference type="FunFam" id="3.20.20.70:FF:000030">
    <property type="entry name" value="Nicotinate-nucleotide pyrophosphorylase, carboxylating"/>
    <property type="match status" value="1"/>
</dbReference>
<proteinExistence type="inferred from homology"/>
<reference evidence="13 14" key="1">
    <citation type="submission" date="2015-05" db="EMBL/GenBank/DDBJ databases">
        <authorList>
            <person name="Goodhead I."/>
        </authorList>
    </citation>
    <scope>NUCLEOTIDE SEQUENCE [LARGE SCALE GENOMIC DNA]</scope>
    <source>
        <strain evidence="14">morsitans</strain>
    </source>
</reference>
<evidence type="ECO:0000256" key="5">
    <source>
        <dbReference type="ARBA" id="ARBA00022642"/>
    </source>
</evidence>
<keyword evidence="6 9" id="KW-0328">Glycosyltransferase</keyword>